<gene>
    <name evidence="1" type="ORF">BO86DRAFT_392274</name>
</gene>
<evidence type="ECO:0000313" key="2">
    <source>
        <dbReference type="Proteomes" id="UP000249497"/>
    </source>
</evidence>
<accession>A0A8T8WPX6</accession>
<dbReference type="Proteomes" id="UP000249497">
    <property type="component" value="Unassembled WGS sequence"/>
</dbReference>
<dbReference type="GeneID" id="37176465"/>
<dbReference type="RefSeq" id="XP_025523789.1">
    <property type="nucleotide sequence ID" value="XM_025672773.1"/>
</dbReference>
<sequence length="115" mass="12550">MSIELPAVESGPSDMAAPGPGLCPELVPYDPNTVCPDSKQFFSVVETSAETNPAGQPYDLVRMTAFGHRALAAMLTNDTQRAVYMFPVFQFWLAQDSISVDQVRPLALPYPTLLM</sequence>
<proteinExistence type="predicted"/>
<name>A0A8T8WPX6_ASPJA</name>
<keyword evidence="2" id="KW-1185">Reference proteome</keyword>
<dbReference type="OrthoDB" id="10377297at2759"/>
<dbReference type="AlphaFoldDB" id="A0A8T8WPX6"/>
<protein>
    <submittedName>
        <fullName evidence="1">Uncharacterized protein</fullName>
    </submittedName>
</protein>
<reference evidence="1 2" key="1">
    <citation type="submission" date="2018-02" db="EMBL/GenBank/DDBJ databases">
        <title>The genomes of Aspergillus section Nigri reveals drivers in fungal speciation.</title>
        <authorList>
            <consortium name="DOE Joint Genome Institute"/>
            <person name="Vesth T.C."/>
            <person name="Nybo J."/>
            <person name="Theobald S."/>
            <person name="Brandl J."/>
            <person name="Frisvad J.C."/>
            <person name="Nielsen K.F."/>
            <person name="Lyhne E.K."/>
            <person name="Kogle M.E."/>
            <person name="Kuo A."/>
            <person name="Riley R."/>
            <person name="Clum A."/>
            <person name="Nolan M."/>
            <person name="Lipzen A."/>
            <person name="Salamov A."/>
            <person name="Henrissat B."/>
            <person name="Wiebenga A."/>
            <person name="De vries R.P."/>
            <person name="Grigoriev I.V."/>
            <person name="Mortensen U.H."/>
            <person name="Andersen M.R."/>
            <person name="Baker S.E."/>
        </authorList>
    </citation>
    <scope>NUCLEOTIDE SEQUENCE [LARGE SCALE GENOMIC DNA]</scope>
    <source>
        <strain evidence="1 2">CBS 114.51</strain>
    </source>
</reference>
<organism evidence="1 2">
    <name type="scientific">Aspergillus japonicus CBS 114.51</name>
    <dbReference type="NCBI Taxonomy" id="1448312"/>
    <lineage>
        <taxon>Eukaryota</taxon>
        <taxon>Fungi</taxon>
        <taxon>Dikarya</taxon>
        <taxon>Ascomycota</taxon>
        <taxon>Pezizomycotina</taxon>
        <taxon>Eurotiomycetes</taxon>
        <taxon>Eurotiomycetidae</taxon>
        <taxon>Eurotiales</taxon>
        <taxon>Aspergillaceae</taxon>
        <taxon>Aspergillus</taxon>
        <taxon>Aspergillus subgen. Circumdati</taxon>
    </lineage>
</organism>
<dbReference type="EMBL" id="KZ824835">
    <property type="protein sequence ID" value="RAH77895.1"/>
    <property type="molecule type" value="Genomic_DNA"/>
</dbReference>
<evidence type="ECO:0000313" key="1">
    <source>
        <dbReference type="EMBL" id="RAH77895.1"/>
    </source>
</evidence>